<dbReference type="Gene3D" id="3.10.350.10">
    <property type="entry name" value="LysM domain"/>
    <property type="match status" value="1"/>
</dbReference>
<dbReference type="PROSITE" id="PS51782">
    <property type="entry name" value="LYSM"/>
    <property type="match status" value="1"/>
</dbReference>
<evidence type="ECO:0000256" key="2">
    <source>
        <dbReference type="ARBA" id="ARBA00023026"/>
    </source>
</evidence>
<dbReference type="InterPro" id="IPR001002">
    <property type="entry name" value="Chitin-bd_1"/>
</dbReference>
<dbReference type="PANTHER" id="PTHR47700">
    <property type="entry name" value="V CHITINASE, PUTATIVE (AFU_ORTHOLOGUE AFUA_6G13720)-RELATED"/>
    <property type="match status" value="1"/>
</dbReference>
<dbReference type="InterPro" id="IPR057277">
    <property type="entry name" value="LysM_C"/>
</dbReference>
<evidence type="ECO:0000256" key="4">
    <source>
        <dbReference type="SAM" id="SignalP"/>
    </source>
</evidence>
<feature type="domain" description="LysM" evidence="5">
    <location>
        <begin position="41"/>
        <end position="89"/>
    </location>
</feature>
<dbReference type="Pfam" id="PF25139">
    <property type="entry name" value="LysM14_C"/>
    <property type="match status" value="1"/>
</dbReference>
<dbReference type="InterPro" id="IPR053214">
    <property type="entry name" value="LysM12-like"/>
</dbReference>
<evidence type="ECO:0000313" key="7">
    <source>
        <dbReference type="Proteomes" id="UP001220256"/>
    </source>
</evidence>
<sequence length="375" mass="39914">MGCFRLSNFVALIGVLLVGPTTTLGAAVSIVPQASSDGVCYKYIVQAGETCSMIAQAHSITVADIETYNARSWKWPGCKQIPQGAFICLSAGEPVMPVALPNAVCGPQVPGTTRPNNWSELGSLNPCAANECCSSWGLCGTTPDFCTSATRAITALSITTSTHPNKWTTTSTVTTKPIQKLVASSETSSTSKTTPTSATKSVTTAKSTTSTTRTTSTKTTSTKPAKPSKTTSITSTKSSQIKTSTNTKRPEPVDPWSLTMYSKRDCVGDYYVLQGHNVGYSNTCLNLHGGLSNKYTETGVSCKWFTDGGNSYTNCDAGTLEAPQSWIVQGGICTVYDVKDCGDSLMSNAYTQRSCQNRDKFDTPKFLSMNCYTEG</sequence>
<dbReference type="SMART" id="SM00257">
    <property type="entry name" value="LysM"/>
    <property type="match status" value="1"/>
</dbReference>
<dbReference type="SUPFAM" id="SSF54106">
    <property type="entry name" value="LysM domain"/>
    <property type="match status" value="1"/>
</dbReference>
<protein>
    <recommendedName>
        <fullName evidence="5">LysM domain-containing protein</fullName>
    </recommendedName>
</protein>
<dbReference type="EMBL" id="JAPVEB010000006">
    <property type="protein sequence ID" value="KAJ5261798.1"/>
    <property type="molecule type" value="Genomic_DNA"/>
</dbReference>
<evidence type="ECO:0000259" key="5">
    <source>
        <dbReference type="PROSITE" id="PS51782"/>
    </source>
</evidence>
<dbReference type="CDD" id="cd00118">
    <property type="entry name" value="LysM"/>
    <property type="match status" value="1"/>
</dbReference>
<dbReference type="PANTHER" id="PTHR47700:SF2">
    <property type="entry name" value="CHITINASE"/>
    <property type="match status" value="1"/>
</dbReference>
<reference evidence="6 7" key="1">
    <citation type="journal article" date="2023" name="IMA Fungus">
        <title>Comparative genomic study of the Penicillium genus elucidates a diverse pangenome and 15 lateral gene transfer events.</title>
        <authorList>
            <person name="Petersen C."/>
            <person name="Sorensen T."/>
            <person name="Nielsen M.R."/>
            <person name="Sondergaard T.E."/>
            <person name="Sorensen J.L."/>
            <person name="Fitzpatrick D.A."/>
            <person name="Frisvad J.C."/>
            <person name="Nielsen K.L."/>
        </authorList>
    </citation>
    <scope>NUCLEOTIDE SEQUENCE [LARGE SCALE GENOMIC DNA]</scope>
    <source>
        <strain evidence="6 7">IBT 3361</strain>
    </source>
</reference>
<dbReference type="SUPFAM" id="SSF57016">
    <property type="entry name" value="Plant lectins/antimicrobial peptides"/>
    <property type="match status" value="1"/>
</dbReference>
<comment type="caution">
    <text evidence="6">The sequence shown here is derived from an EMBL/GenBank/DDBJ whole genome shotgun (WGS) entry which is preliminary data.</text>
</comment>
<name>A0ABQ8WAK7_PENCH</name>
<feature type="region of interest" description="Disordered" evidence="3">
    <location>
        <begin position="181"/>
        <end position="254"/>
    </location>
</feature>
<dbReference type="Gene3D" id="3.30.60.10">
    <property type="entry name" value="Endochitinase-like"/>
    <property type="match status" value="1"/>
</dbReference>
<evidence type="ECO:0000313" key="6">
    <source>
        <dbReference type="EMBL" id="KAJ5261798.1"/>
    </source>
</evidence>
<feature type="compositionally biased region" description="Low complexity" evidence="3">
    <location>
        <begin position="184"/>
        <end position="247"/>
    </location>
</feature>
<organism evidence="6 7">
    <name type="scientific">Penicillium chrysogenum</name>
    <name type="common">Penicillium notatum</name>
    <dbReference type="NCBI Taxonomy" id="5076"/>
    <lineage>
        <taxon>Eukaryota</taxon>
        <taxon>Fungi</taxon>
        <taxon>Dikarya</taxon>
        <taxon>Ascomycota</taxon>
        <taxon>Pezizomycotina</taxon>
        <taxon>Eurotiomycetes</taxon>
        <taxon>Eurotiomycetidae</taxon>
        <taxon>Eurotiales</taxon>
        <taxon>Aspergillaceae</taxon>
        <taxon>Penicillium</taxon>
        <taxon>Penicillium chrysogenum species complex</taxon>
    </lineage>
</organism>
<keyword evidence="4" id="KW-0732">Signal</keyword>
<dbReference type="InterPro" id="IPR018371">
    <property type="entry name" value="Chitin-binding_1_CS"/>
</dbReference>
<dbReference type="InterPro" id="IPR018392">
    <property type="entry name" value="LysM"/>
</dbReference>
<evidence type="ECO:0000256" key="3">
    <source>
        <dbReference type="SAM" id="MobiDB-lite"/>
    </source>
</evidence>
<gene>
    <name evidence="6" type="ORF">N7505_008665</name>
</gene>
<dbReference type="Proteomes" id="UP001220256">
    <property type="component" value="Unassembled WGS sequence"/>
</dbReference>
<proteinExistence type="predicted"/>
<dbReference type="InterPro" id="IPR036779">
    <property type="entry name" value="LysM_dom_sf"/>
</dbReference>
<keyword evidence="1" id="KW-0147">Chitin-binding</keyword>
<dbReference type="PROSITE" id="PS00026">
    <property type="entry name" value="CHIT_BIND_I_1"/>
    <property type="match status" value="1"/>
</dbReference>
<feature type="chain" id="PRO_5045908236" description="LysM domain-containing protein" evidence="4">
    <location>
        <begin position="26"/>
        <end position="375"/>
    </location>
</feature>
<feature type="signal peptide" evidence="4">
    <location>
        <begin position="1"/>
        <end position="25"/>
    </location>
</feature>
<evidence type="ECO:0000256" key="1">
    <source>
        <dbReference type="ARBA" id="ARBA00022669"/>
    </source>
</evidence>
<dbReference type="InterPro" id="IPR036861">
    <property type="entry name" value="Endochitinase-like_sf"/>
</dbReference>
<keyword evidence="2" id="KW-0843">Virulence</keyword>
<dbReference type="CDD" id="cd00035">
    <property type="entry name" value="ChtBD1"/>
    <property type="match status" value="1"/>
</dbReference>
<accession>A0ABQ8WAK7</accession>
<keyword evidence="7" id="KW-1185">Reference proteome</keyword>
<dbReference type="Pfam" id="PF00187">
    <property type="entry name" value="Chitin_bind_1"/>
    <property type="match status" value="1"/>
</dbReference>
<dbReference type="Pfam" id="PF01476">
    <property type="entry name" value="LysM"/>
    <property type="match status" value="1"/>
</dbReference>